<evidence type="ECO:0000313" key="3">
    <source>
        <dbReference type="Proteomes" id="UP000003107"/>
    </source>
</evidence>
<gene>
    <name evidence="2" type="ORF">CAMSH0001_1989</name>
</gene>
<name>C6RE97_9BACT</name>
<keyword evidence="1" id="KW-1133">Transmembrane helix</keyword>
<evidence type="ECO:0000256" key="1">
    <source>
        <dbReference type="SAM" id="Phobius"/>
    </source>
</evidence>
<organism evidence="2 3">
    <name type="scientific">Campylobacter showae RM3277</name>
    <dbReference type="NCBI Taxonomy" id="553219"/>
    <lineage>
        <taxon>Bacteria</taxon>
        <taxon>Pseudomonadati</taxon>
        <taxon>Campylobacterota</taxon>
        <taxon>Epsilonproteobacteria</taxon>
        <taxon>Campylobacterales</taxon>
        <taxon>Campylobacteraceae</taxon>
        <taxon>Campylobacter</taxon>
    </lineage>
</organism>
<keyword evidence="1" id="KW-0812">Transmembrane</keyword>
<keyword evidence="1" id="KW-0472">Membrane</keyword>
<comment type="caution">
    <text evidence="2">The sequence shown here is derived from an EMBL/GenBank/DDBJ whole genome shotgun (WGS) entry which is preliminary data.</text>
</comment>
<dbReference type="AlphaFoldDB" id="C6RE97"/>
<proteinExistence type="predicted"/>
<dbReference type="EMBL" id="ACVQ01000013">
    <property type="protein sequence ID" value="EET80273.1"/>
    <property type="molecule type" value="Genomic_DNA"/>
</dbReference>
<protein>
    <submittedName>
        <fullName evidence="2">Uncharacterized protein</fullName>
    </submittedName>
</protein>
<reference evidence="2 3" key="1">
    <citation type="submission" date="2009-07" db="EMBL/GenBank/DDBJ databases">
        <authorList>
            <person name="Madupu R."/>
            <person name="Sebastian Y."/>
            <person name="Durkin A.S."/>
            <person name="Torralba M."/>
            <person name="Methe B."/>
            <person name="Sutton G.G."/>
            <person name="Strausberg R.L."/>
            <person name="Nelson K.E."/>
        </authorList>
    </citation>
    <scope>NUCLEOTIDE SEQUENCE [LARGE SCALE GENOMIC DNA]</scope>
    <source>
        <strain evidence="2 3">RM3277</strain>
    </source>
</reference>
<accession>C6RE97</accession>
<evidence type="ECO:0000313" key="2">
    <source>
        <dbReference type="EMBL" id="EET80273.1"/>
    </source>
</evidence>
<feature type="transmembrane region" description="Helical" evidence="1">
    <location>
        <begin position="6"/>
        <end position="24"/>
    </location>
</feature>
<sequence>MHEPQLMQISVIFTAIFYPFWSKFSQEYQKLSKFDIKFFR</sequence>
<keyword evidence="3" id="KW-1185">Reference proteome</keyword>
<dbReference type="STRING" id="553219.CAMSH0001_1989"/>
<dbReference type="Proteomes" id="UP000003107">
    <property type="component" value="Unassembled WGS sequence"/>
</dbReference>